<evidence type="ECO:0000313" key="1">
    <source>
        <dbReference type="EMBL" id="KAG9449403.1"/>
    </source>
</evidence>
<comment type="caution">
    <text evidence="1">The sequence shown here is derived from an EMBL/GenBank/DDBJ whole genome shotgun (WGS) entry which is preliminary data.</text>
</comment>
<gene>
    <name evidence="1" type="ORF">H6P81_009368</name>
</gene>
<evidence type="ECO:0000313" key="2">
    <source>
        <dbReference type="Proteomes" id="UP000825729"/>
    </source>
</evidence>
<dbReference type="PROSITE" id="PS51318">
    <property type="entry name" value="TAT"/>
    <property type="match status" value="1"/>
</dbReference>
<sequence>MASITMTSSLVGGISAAGRTSVNNRRQVVMAKAAAVSVEGASSDQGNGESRRNLMFAAAAAAVCSAAAGCGDAVALADEPKRGSPEAKKKYAPICVTMPTARICRN</sequence>
<dbReference type="EMBL" id="JAINDJ010000004">
    <property type="protein sequence ID" value="KAG9449403.1"/>
    <property type="molecule type" value="Genomic_DNA"/>
</dbReference>
<name>A0AAV7EQ61_ARIFI</name>
<protein>
    <recommendedName>
        <fullName evidence="3">Photosystem II 5 kDa protein, chloroplastic</fullName>
    </recommendedName>
</protein>
<dbReference type="InterPro" id="IPR040296">
    <property type="entry name" value="PSBT"/>
</dbReference>
<dbReference type="Proteomes" id="UP000825729">
    <property type="component" value="Unassembled WGS sequence"/>
</dbReference>
<proteinExistence type="predicted"/>
<dbReference type="PANTHER" id="PTHR34940:SF4">
    <property type="entry name" value="OS02G0581100 PROTEIN"/>
    <property type="match status" value="1"/>
</dbReference>
<dbReference type="AlphaFoldDB" id="A0AAV7EQ61"/>
<dbReference type="PANTHER" id="PTHR34940">
    <property type="entry name" value="PHOTOSYSTEM II 5 KDA PROTEIN, CHLOROPLASTIC"/>
    <property type="match status" value="1"/>
</dbReference>
<evidence type="ECO:0008006" key="3">
    <source>
        <dbReference type="Google" id="ProtNLM"/>
    </source>
</evidence>
<reference evidence="1 2" key="1">
    <citation type="submission" date="2021-07" db="EMBL/GenBank/DDBJ databases">
        <title>The Aristolochia fimbriata genome: insights into angiosperm evolution, floral development and chemical biosynthesis.</title>
        <authorList>
            <person name="Jiao Y."/>
        </authorList>
    </citation>
    <scope>NUCLEOTIDE SEQUENCE [LARGE SCALE GENOMIC DNA]</scope>
    <source>
        <strain evidence="1">IBCAS-2021</strain>
        <tissue evidence="1">Leaf</tissue>
    </source>
</reference>
<keyword evidence="2" id="KW-1185">Reference proteome</keyword>
<accession>A0AAV7EQ61</accession>
<dbReference type="InterPro" id="IPR006311">
    <property type="entry name" value="TAT_signal"/>
</dbReference>
<organism evidence="1 2">
    <name type="scientific">Aristolochia fimbriata</name>
    <name type="common">White veined hardy Dutchman's pipe vine</name>
    <dbReference type="NCBI Taxonomy" id="158543"/>
    <lineage>
        <taxon>Eukaryota</taxon>
        <taxon>Viridiplantae</taxon>
        <taxon>Streptophyta</taxon>
        <taxon>Embryophyta</taxon>
        <taxon>Tracheophyta</taxon>
        <taxon>Spermatophyta</taxon>
        <taxon>Magnoliopsida</taxon>
        <taxon>Magnoliidae</taxon>
        <taxon>Piperales</taxon>
        <taxon>Aristolochiaceae</taxon>
        <taxon>Aristolochia</taxon>
    </lineage>
</organism>